<dbReference type="AlphaFoldDB" id="A0A1I1X1S0"/>
<dbReference type="STRING" id="1123323.SAMN05216245_10128"/>
<dbReference type="InterPro" id="IPR009936">
    <property type="entry name" value="DUF1468"/>
</dbReference>
<evidence type="ECO:0000256" key="1">
    <source>
        <dbReference type="SAM" id="Phobius"/>
    </source>
</evidence>
<feature type="transmembrane region" description="Helical" evidence="1">
    <location>
        <begin position="7"/>
        <end position="29"/>
    </location>
</feature>
<keyword evidence="4" id="KW-1185">Reference proteome</keyword>
<reference evidence="3 4" key="1">
    <citation type="submission" date="2016-10" db="EMBL/GenBank/DDBJ databases">
        <authorList>
            <person name="de Groot N.N."/>
        </authorList>
    </citation>
    <scope>NUCLEOTIDE SEQUENCE [LARGE SCALE GENOMIC DNA]</scope>
    <source>
        <strain evidence="3 4">DSM 9236</strain>
    </source>
</reference>
<evidence type="ECO:0000313" key="4">
    <source>
        <dbReference type="Proteomes" id="UP000198896"/>
    </source>
</evidence>
<feature type="transmembrane region" description="Helical" evidence="1">
    <location>
        <begin position="41"/>
        <end position="63"/>
    </location>
</feature>
<name>A0A1I1X1S0_9FIRM</name>
<organism evidence="3 4">
    <name type="scientific">Succiniclasticum ruminis DSM 9236</name>
    <dbReference type="NCBI Taxonomy" id="1123323"/>
    <lineage>
        <taxon>Bacteria</taxon>
        <taxon>Bacillati</taxon>
        <taxon>Bacillota</taxon>
        <taxon>Negativicutes</taxon>
        <taxon>Acidaminococcales</taxon>
        <taxon>Acidaminococcaceae</taxon>
        <taxon>Succiniclasticum</taxon>
    </lineage>
</organism>
<gene>
    <name evidence="3" type="ORF">SAMN05216245_10128</name>
</gene>
<accession>A0A1I1X1S0</accession>
<dbReference type="Proteomes" id="UP000198896">
    <property type="component" value="Unassembled WGS sequence"/>
</dbReference>
<dbReference type="Pfam" id="PF07331">
    <property type="entry name" value="TctB"/>
    <property type="match status" value="1"/>
</dbReference>
<feature type="transmembrane region" description="Helical" evidence="1">
    <location>
        <begin position="125"/>
        <end position="145"/>
    </location>
</feature>
<keyword evidence="1" id="KW-0472">Membrane</keyword>
<dbReference type="RefSeq" id="WP_177205829.1">
    <property type="nucleotide sequence ID" value="NZ_FONL01000001.1"/>
</dbReference>
<proteinExistence type="predicted"/>
<keyword evidence="1" id="KW-1133">Transmembrane helix</keyword>
<evidence type="ECO:0000259" key="2">
    <source>
        <dbReference type="Pfam" id="PF07331"/>
    </source>
</evidence>
<sequence>MVSMKLCNFVVFLMGVVIGGAIMGASAGFPMEITEQGPGPGFWPFLLGLALTVAALVLAVYTLCHRKELTVEKVILGTAANRQVYVMMALLVLFCGLIHLIGFYAAAVVLIPCIMHRLECRDKKLMLFTAVGVTLFIYLVFGQLLHTSLPSSVFLE</sequence>
<evidence type="ECO:0000313" key="3">
    <source>
        <dbReference type="EMBL" id="SFE01279.1"/>
    </source>
</evidence>
<protein>
    <submittedName>
        <fullName evidence="3">Tripartite tricarboxylate transporter TctB family protein</fullName>
    </submittedName>
</protein>
<dbReference type="EMBL" id="FONL01000001">
    <property type="protein sequence ID" value="SFE01279.1"/>
    <property type="molecule type" value="Genomic_DNA"/>
</dbReference>
<feature type="transmembrane region" description="Helical" evidence="1">
    <location>
        <begin position="84"/>
        <end position="105"/>
    </location>
</feature>
<feature type="domain" description="DUF1468" evidence="2">
    <location>
        <begin position="12"/>
        <end position="150"/>
    </location>
</feature>
<keyword evidence="1" id="KW-0812">Transmembrane</keyword>